<dbReference type="Proteomes" id="UP000239151">
    <property type="component" value="Unassembled WGS sequence"/>
</dbReference>
<evidence type="ECO:0000313" key="2">
    <source>
        <dbReference type="Proteomes" id="UP000239151"/>
    </source>
</evidence>
<dbReference type="AlphaFoldDB" id="A0A2S9TFH9"/>
<organism evidence="1 2">
    <name type="scientific">Aliarcobacter cryaerophilus</name>
    <dbReference type="NCBI Taxonomy" id="28198"/>
    <lineage>
        <taxon>Bacteria</taxon>
        <taxon>Pseudomonadati</taxon>
        <taxon>Campylobacterota</taxon>
        <taxon>Epsilonproteobacteria</taxon>
        <taxon>Campylobacterales</taxon>
        <taxon>Arcobacteraceae</taxon>
        <taxon>Aliarcobacter</taxon>
    </lineage>
</organism>
<sequence length="130" mass="15121">MQDKLKFLEAFISKTQLIAIKNFLGTEEKDFYIAKINEVFETIKNMPKTYDTDGEGDSAIVYLHYFINDSDFYITEKDIEDEQLQAFGLVSLSGDEPELGYVPISELIDMNVELDLYWSHKTLKKVIEEF</sequence>
<dbReference type="EMBL" id="NXGI01000009">
    <property type="protein sequence ID" value="PRM97580.1"/>
    <property type="molecule type" value="Genomic_DNA"/>
</dbReference>
<name>A0A2S9TFH9_9BACT</name>
<evidence type="ECO:0008006" key="3">
    <source>
        <dbReference type="Google" id="ProtNLM"/>
    </source>
</evidence>
<comment type="caution">
    <text evidence="1">The sequence shown here is derived from an EMBL/GenBank/DDBJ whole genome shotgun (WGS) entry which is preliminary data.</text>
</comment>
<gene>
    <name evidence="1" type="ORF">CJ670_05170</name>
</gene>
<accession>A0A2S9TFH9</accession>
<evidence type="ECO:0000313" key="1">
    <source>
        <dbReference type="EMBL" id="PRM97580.1"/>
    </source>
</evidence>
<protein>
    <recommendedName>
        <fullName evidence="3">DUF2958 domain-containing protein</fullName>
    </recommendedName>
</protein>
<dbReference type="Pfam" id="PF11171">
    <property type="entry name" value="DUF2958"/>
    <property type="match status" value="1"/>
</dbReference>
<dbReference type="InterPro" id="IPR021341">
    <property type="entry name" value="DUF2958"/>
</dbReference>
<reference evidence="1 2" key="1">
    <citation type="submission" date="2017-09" db="EMBL/GenBank/DDBJ databases">
        <title>Reassesment of A. cryaerophilus.</title>
        <authorList>
            <person name="Perez-Cataluna A."/>
            <person name="Collado L."/>
            <person name="Salgado O."/>
            <person name="Lefinanco V."/>
            <person name="Figueras M.J."/>
        </authorList>
    </citation>
    <scope>NUCLEOTIDE SEQUENCE [LARGE SCALE GENOMIC DNA]</scope>
    <source>
        <strain evidence="1 2">LMG 9065</strain>
    </source>
</reference>
<proteinExistence type="predicted"/>